<organism evidence="2 3">
    <name type="scientific">Tolypothrix tenuis PCC 7101</name>
    <dbReference type="NCBI Taxonomy" id="231146"/>
    <lineage>
        <taxon>Bacteria</taxon>
        <taxon>Bacillati</taxon>
        <taxon>Cyanobacteriota</taxon>
        <taxon>Cyanophyceae</taxon>
        <taxon>Nostocales</taxon>
        <taxon>Tolypothrichaceae</taxon>
        <taxon>Tolypothrix</taxon>
    </lineage>
</organism>
<feature type="chain" id="PRO_5012238651" description="Oxidoreductase molybdopterin-binding domain-containing protein" evidence="1">
    <location>
        <begin position="26"/>
        <end position="224"/>
    </location>
</feature>
<accession>A0A1Z4N2I5</accession>
<feature type="signal peptide" evidence="1">
    <location>
        <begin position="1"/>
        <end position="25"/>
    </location>
</feature>
<dbReference type="Proteomes" id="UP000218785">
    <property type="component" value="Chromosome"/>
</dbReference>
<keyword evidence="3" id="KW-1185">Reference proteome</keyword>
<name>A0A1Z4N2I5_9CYAN</name>
<dbReference type="RefSeq" id="WP_096578427.1">
    <property type="nucleotide sequence ID" value="NZ_CAWNJS010000001.1"/>
</dbReference>
<evidence type="ECO:0000256" key="1">
    <source>
        <dbReference type="SAM" id="SignalP"/>
    </source>
</evidence>
<dbReference type="EMBL" id="AP018248">
    <property type="protein sequence ID" value="BAY99923.1"/>
    <property type="molecule type" value="Genomic_DNA"/>
</dbReference>
<evidence type="ECO:0008006" key="4">
    <source>
        <dbReference type="Google" id="ProtNLM"/>
    </source>
</evidence>
<dbReference type="SUPFAM" id="SSF56524">
    <property type="entry name" value="Oxidoreductase molybdopterin-binding domain"/>
    <property type="match status" value="1"/>
</dbReference>
<proteinExistence type="predicted"/>
<gene>
    <name evidence="2" type="ORF">NIES37_39060</name>
</gene>
<evidence type="ECO:0000313" key="3">
    <source>
        <dbReference type="Proteomes" id="UP000218785"/>
    </source>
</evidence>
<dbReference type="AlphaFoldDB" id="A0A1Z4N2I5"/>
<sequence length="224" mass="24462">MRFSRNIPIASLVLSMLVLWQPTLADSRNDAPWNREETPSIWNNNKCRGGLSPTFRLGGELNNPTTYNLQKLRNLRDALKNQNPAVVTEITVSYQTGSGPRTETYLGVPLWELINNPQAAGGLKPGNSGVNSKNSFLRQYVLVDATDCYGAVVAIGEIHPNFAAKTVLVAFEKKGSDGTVVPLTDDGFARLVVPGDKAGGRYVSNVRNIFVFSAPPSPLKVRDY</sequence>
<protein>
    <recommendedName>
        <fullName evidence="4">Oxidoreductase molybdopterin-binding domain-containing protein</fullName>
    </recommendedName>
</protein>
<reference evidence="2 3" key="1">
    <citation type="submission" date="2017-06" db="EMBL/GenBank/DDBJ databases">
        <title>Genome sequencing of cyanobaciteial culture collection at National Institute for Environmental Studies (NIES).</title>
        <authorList>
            <person name="Hirose Y."/>
            <person name="Shimura Y."/>
            <person name="Fujisawa T."/>
            <person name="Nakamura Y."/>
            <person name="Kawachi M."/>
        </authorList>
    </citation>
    <scope>NUCLEOTIDE SEQUENCE [LARGE SCALE GENOMIC DNA]</scope>
    <source>
        <strain evidence="2 3">NIES-37</strain>
    </source>
</reference>
<dbReference type="InterPro" id="IPR036374">
    <property type="entry name" value="OxRdtase_Mopterin-bd_sf"/>
</dbReference>
<keyword evidence="1" id="KW-0732">Signal</keyword>
<dbReference type="KEGG" id="ttq:NIES37_39060"/>
<evidence type="ECO:0000313" key="2">
    <source>
        <dbReference type="EMBL" id="BAY99923.1"/>
    </source>
</evidence>
<dbReference type="Gene3D" id="3.90.420.10">
    <property type="entry name" value="Oxidoreductase, molybdopterin-binding domain"/>
    <property type="match status" value="1"/>
</dbReference>